<gene>
    <name evidence="1" type="ORF">QCA50_008006</name>
</gene>
<sequence>MKKAYFVRLGEFGRDSYHFRLRPMKSEVVEPVMVESFKFHTIAVNANIGETACSGVSWDPGGNAAKHIIFFRFQIVTWPPNISPPAHLSYLPPPILYERNRFGIRDW</sequence>
<evidence type="ECO:0000313" key="2">
    <source>
        <dbReference type="Proteomes" id="UP001385951"/>
    </source>
</evidence>
<dbReference type="EMBL" id="JASBNA010000010">
    <property type="protein sequence ID" value="KAK7688468.1"/>
    <property type="molecule type" value="Genomic_DNA"/>
</dbReference>
<proteinExistence type="predicted"/>
<name>A0AAW0G5A6_9APHY</name>
<organism evidence="1 2">
    <name type="scientific">Cerrena zonata</name>
    <dbReference type="NCBI Taxonomy" id="2478898"/>
    <lineage>
        <taxon>Eukaryota</taxon>
        <taxon>Fungi</taxon>
        <taxon>Dikarya</taxon>
        <taxon>Basidiomycota</taxon>
        <taxon>Agaricomycotina</taxon>
        <taxon>Agaricomycetes</taxon>
        <taxon>Polyporales</taxon>
        <taxon>Cerrenaceae</taxon>
        <taxon>Cerrena</taxon>
    </lineage>
</organism>
<keyword evidence="2" id="KW-1185">Reference proteome</keyword>
<reference evidence="1 2" key="1">
    <citation type="submission" date="2022-09" db="EMBL/GenBank/DDBJ databases">
        <authorList>
            <person name="Palmer J.M."/>
        </authorList>
    </citation>
    <scope>NUCLEOTIDE SEQUENCE [LARGE SCALE GENOMIC DNA]</scope>
    <source>
        <strain evidence="1 2">DSM 7382</strain>
    </source>
</reference>
<protein>
    <submittedName>
        <fullName evidence="1">Uncharacterized protein</fullName>
    </submittedName>
</protein>
<comment type="caution">
    <text evidence="1">The sequence shown here is derived from an EMBL/GenBank/DDBJ whole genome shotgun (WGS) entry which is preliminary data.</text>
</comment>
<dbReference type="AlphaFoldDB" id="A0AAW0G5A6"/>
<accession>A0AAW0G5A6</accession>
<dbReference type="Proteomes" id="UP001385951">
    <property type="component" value="Unassembled WGS sequence"/>
</dbReference>
<evidence type="ECO:0000313" key="1">
    <source>
        <dbReference type="EMBL" id="KAK7688468.1"/>
    </source>
</evidence>